<dbReference type="PANTHER" id="PTHR11040">
    <property type="entry name" value="ZINC/IRON TRANSPORTER"/>
    <property type="match status" value="1"/>
</dbReference>
<evidence type="ECO:0000313" key="21">
    <source>
        <dbReference type="EnsemblMetazoa" id="AALB005465-PA"/>
    </source>
</evidence>
<feature type="region of interest" description="Disordered" evidence="18">
    <location>
        <begin position="1698"/>
        <end position="1732"/>
    </location>
</feature>
<dbReference type="InterPro" id="IPR055175">
    <property type="entry name" value="ACK/TNK-like_SAM"/>
</dbReference>
<dbReference type="Pfam" id="PF22931">
    <property type="entry name" value="SAM_TNK"/>
    <property type="match status" value="1"/>
</dbReference>
<comment type="subcellular location">
    <subcellularLocation>
        <location evidence="1">Cell membrane</location>
        <topology evidence="1">Multi-pass membrane protein</topology>
    </subcellularLocation>
</comment>
<dbReference type="GO" id="GO:0005886">
    <property type="term" value="C:plasma membrane"/>
    <property type="evidence" value="ECO:0007669"/>
    <property type="project" value="UniProtKB-SubCell"/>
</dbReference>
<keyword evidence="9" id="KW-0418">Kinase</keyword>
<dbReference type="Pfam" id="PF02535">
    <property type="entry name" value="Zip"/>
    <property type="match status" value="1"/>
</dbReference>
<organism evidence="21 22">
    <name type="scientific">Anopheles albimanus</name>
    <name type="common">New world malaria mosquito</name>
    <dbReference type="NCBI Taxonomy" id="7167"/>
    <lineage>
        <taxon>Eukaryota</taxon>
        <taxon>Metazoa</taxon>
        <taxon>Ecdysozoa</taxon>
        <taxon>Arthropoda</taxon>
        <taxon>Hexapoda</taxon>
        <taxon>Insecta</taxon>
        <taxon>Pterygota</taxon>
        <taxon>Neoptera</taxon>
        <taxon>Endopterygota</taxon>
        <taxon>Diptera</taxon>
        <taxon>Nematocera</taxon>
        <taxon>Culicoidea</taxon>
        <taxon>Culicidae</taxon>
        <taxon>Anophelinae</taxon>
        <taxon>Anopheles</taxon>
    </lineage>
</organism>
<feature type="compositionally biased region" description="Polar residues" evidence="18">
    <location>
        <begin position="1330"/>
        <end position="1348"/>
    </location>
</feature>
<keyword evidence="4" id="KW-0728">SH3 domain</keyword>
<dbReference type="CDD" id="cd00174">
    <property type="entry name" value="SH3"/>
    <property type="match status" value="1"/>
</dbReference>
<feature type="region of interest" description="Disordered" evidence="18">
    <location>
        <begin position="1814"/>
        <end position="1852"/>
    </location>
</feature>
<feature type="region of interest" description="Disordered" evidence="18">
    <location>
        <begin position="171"/>
        <end position="194"/>
    </location>
</feature>
<dbReference type="EC" id="2.7.10.2" evidence="3"/>
<evidence type="ECO:0000256" key="19">
    <source>
        <dbReference type="SAM" id="Phobius"/>
    </source>
</evidence>
<feature type="region of interest" description="Disordered" evidence="18">
    <location>
        <begin position="1238"/>
        <end position="1258"/>
    </location>
</feature>
<feature type="compositionally biased region" description="Gly residues" evidence="18">
    <location>
        <begin position="827"/>
        <end position="836"/>
    </location>
</feature>
<keyword evidence="5" id="KW-1003">Cell membrane</keyword>
<feature type="transmembrane region" description="Helical" evidence="19">
    <location>
        <begin position="44"/>
        <end position="64"/>
    </location>
</feature>
<feature type="region of interest" description="Disordered" evidence="18">
    <location>
        <begin position="790"/>
        <end position="877"/>
    </location>
</feature>
<keyword evidence="11" id="KW-0067">ATP-binding</keyword>
<dbReference type="GO" id="GO:0005385">
    <property type="term" value="F:zinc ion transmembrane transporter activity"/>
    <property type="evidence" value="ECO:0007669"/>
    <property type="project" value="TreeGrafter"/>
</dbReference>
<dbReference type="GO" id="GO:0005524">
    <property type="term" value="F:ATP binding"/>
    <property type="evidence" value="ECO:0007669"/>
    <property type="project" value="UniProtKB-KW"/>
</dbReference>
<name>A0A182FG23_ANOAL</name>
<keyword evidence="13 19" id="KW-0472">Membrane</keyword>
<feature type="compositionally biased region" description="Low complexity" evidence="18">
    <location>
        <begin position="708"/>
        <end position="724"/>
    </location>
</feature>
<evidence type="ECO:0000256" key="17">
    <source>
        <dbReference type="ARBA" id="ARBA00042973"/>
    </source>
</evidence>
<feature type="region of interest" description="Disordered" evidence="18">
    <location>
        <begin position="762"/>
        <end position="781"/>
    </location>
</feature>
<sequence>MIQGYGSVTQALLGTLLTWGLTALGSGLVVLLRGNQRKSLDISLGFAAGVMIAASFWSLLAPAIELAESSHLYGTKGEFAFIPVAIGFLLGAIFVYGTDKVISYLGINSPTMMIALTHANKDKADIAMDDQVSAEHGKTSYAGVAQNAQDHSLAIGMDSFADCLNAQHTSVSRKRRKGSSTSGTAKEHSVYTNSNSQSQLDAQLSQWKRIMLLVVAITVHNIPEGLAVGVSFGAIGTTESATFEAARNLAIGIGIQNFPEGLAVSLPLHAAGFSLGKSFWYGQLSGMVEPIFGVLGAVAVSVATIILPYALSFAAGAMIYIVADDILPEAHASDNGQIATWEPKVPDLYEFLAEAELQQYYNSLKNELKITNVTHLKYATDEDLRQGEIITVLEKSNSSPYWKGVLNSGKTGLFNPAFTVAYLDSLPSSVNRDSFSRTAERSSKRKIRTDMISGPQNDLKHTGHVGIDGVSFGDVAFLASPQNLPRQIVTPYKPSEDLEQTPLLLPPTPTSPDSIQTASGYFSETLQLTAHPSFINAGENHHRSNMLDHNGAGHTGANVVDGLPSVSAFDFRNSGFKDSNPFINVDAENGDLVGGGAAAAATSYNSTMDQALKFGFPVPQGASGAAKSDGQSQHEYHEISDDDMATDKVFDQGPSLMDEMEHVFKSMSTISEQDGGGQHPLGSPDGAENTNIRNELAELSSKLCRKNSSSTTTSSSTLGNSKAAGKSKSKKTSTVKPISVKDEKLLNQVIEMANEISAKSMTDLVSDSNQQTSSPKRKFSFRFPHIHNVVGGGGGDGSGLRGSGTSNGGGSAHAGTHHQSHTSGLGSLHGGTGGGSSLHSMSRSLLQDKEHGSAQSSSSSSSAMMGQHHTLSGNATLGSSYREKRNFSQEVSNVPDLQRYRSLTGIDESYPNSDIRIPLFDKESSDFCFKKSRELLSKHPFGAHLLSSGSTVEGSPLGHTKGSPDVSSPAGLVVIGSERRHRTLDKRTRDLIGENLLDIEKTLNALNLDFLQTYHELEKADSAETLFAECYSSMLGTSSASSTVSARQYQKSPPPAGGLIRNASIDSNSRISGALSEKGSGSGGSGSLTGKSPPKLAMGGRYGELNGSGLPSPKGLQQDGGHGGKYGIRDFKFRSFDARSKERSDYYNFKNEYLSELTRKQQNQVLQRQLGIATDSKQQQQQQTINQLYQIYSTPMQGRKFEDIGGILPTTPSSAVRQRSLSFTENYELKPDVGLRAEQQQQQQQQQQKQQQSHLISAAGTTRNVITYKPKSIRARNLRRLSYNPINMVDSSSSSSESELDRQLAHSECDIRSRLHNSTNTTRRRRQYMNRKSNSNSASSQDKLYGSNASIKSAPQYNYHSDRRQYFNHYPAGPFHYTDDYAAVGDNDDDPESIYDFGLRQLAPSLGKKSNSTSTGVEATGAGAVIPPVPSSAPAQLTSGGGTKYGASSSKESVAFTNKMLERDYLYSEFDVSKLTGKSPTTQSYFPATSNGAQQATSQSTIAGSGGAITQPPGSATVGKTAAAVQMKKAQPQPAFQWPEKIHGALVKHNDMLWRQQSAAREQQQHQQPSSTITEEARIAYKSLVENPGSTTSGIVHIASSSGPSSASGGHLPAGVGGFSSSTLPRAKLTNSLSFASASFRFKDIDCCSPPTEQAPKSPEIDLLDVTADADFEGTSTNPLRMLRSKQFPIMTRSLATKSKLAMGQTEHHQQQQQSMVDEQQAGKADSPSYLTSPEYTYNNALVVPVGSEQQNVGKPSPIAMFVTPGESTSASDGGVNHNPIPLPPRDRNKTIPVNQKRHVRKYPLIIPATGVQRTLNRVTQTTPVDEKPSDDSHGRSPFLPTSSSTGPSESNLLIGSEAIATDRHQQQQQRVQNADDDQATTSNLDVALHKSLETVKLTELHKDAGLEELARSSTGPPSTDTVPKQHGATFAREFMENNFPNVTELDLEFKGRAHQAAPTRGTTSPVGPPLTAATTTTTTLPATIPAESAILTRRRTASDASGSHPRRQPPPPPPPPPLTSPPILLAPRDPTYENLDIFQTHSRHCVDTASLHCESILENDAESFHQPALPMASIDTVDGFEVASLLFDSIQPHQQQQASSSLDRSKLPAGGVAPVTETVEPTAGAAKPHHTADGELIKSINFVSCEDLLEFAEKPKGRARGLESDEVRIMSKVLGKKPSPEQCLLTLEFIDWDIHKAIKLCKLQAILESYNLSLPECREALQTYDWDLHTTALKLKGGGK</sequence>
<dbReference type="VEuPathDB" id="VectorBase:AALB20_035155"/>
<dbReference type="PANTHER" id="PTHR11040:SF211">
    <property type="entry name" value="ZINC TRANSPORTER ZIP11"/>
    <property type="match status" value="1"/>
</dbReference>
<accession>A0A182FG23</accession>
<feature type="region of interest" description="Disordered" evidence="18">
    <location>
        <begin position="670"/>
        <end position="689"/>
    </location>
</feature>
<evidence type="ECO:0000259" key="20">
    <source>
        <dbReference type="PROSITE" id="PS50108"/>
    </source>
</evidence>
<feature type="compositionally biased region" description="Polar residues" evidence="18">
    <location>
        <begin position="1814"/>
        <end position="1824"/>
    </location>
</feature>
<evidence type="ECO:0000256" key="13">
    <source>
        <dbReference type="ARBA" id="ARBA00023136"/>
    </source>
</evidence>
<feature type="compositionally biased region" description="Polar residues" evidence="18">
    <location>
        <begin position="1840"/>
        <end position="1852"/>
    </location>
</feature>
<protein>
    <recommendedName>
        <fullName evidence="15">Zinc transporter ZIP11</fullName>
        <ecNumber evidence="3">2.7.10.2</ecNumber>
    </recommendedName>
    <alternativeName>
        <fullName evidence="16">Solute carrier family 39 member 11</fullName>
    </alternativeName>
    <alternativeName>
        <fullName evidence="17">Zrt- and Irt-like protein 11</fullName>
    </alternativeName>
</protein>
<keyword evidence="10" id="KW-0862">Zinc</keyword>
<reference evidence="21" key="2">
    <citation type="submission" date="2022-08" db="UniProtKB">
        <authorList>
            <consortium name="EnsemblMetazoa"/>
        </authorList>
    </citation>
    <scope>IDENTIFICATION</scope>
    <source>
        <strain evidence="21">STECLA/ALBI9_A</strain>
    </source>
</reference>
<feature type="region of interest" description="Disordered" evidence="18">
    <location>
        <begin position="1953"/>
        <end position="2029"/>
    </location>
</feature>
<reference evidence="21 22" key="1">
    <citation type="journal article" date="2017" name="G3 (Bethesda)">
        <title>The Physical Genome Mapping of Anopheles albimanus Corrected Scaffold Misassemblies and Identified Interarm Rearrangements in Genus Anopheles.</title>
        <authorList>
            <person name="Artemov G.N."/>
            <person name="Peery A.N."/>
            <person name="Jiang X."/>
            <person name="Tu Z."/>
            <person name="Stegniy V.N."/>
            <person name="Sharakhova M.V."/>
            <person name="Sharakhov I.V."/>
        </authorList>
    </citation>
    <scope>NUCLEOTIDE SEQUENCE [LARGE SCALE GENOMIC DNA]</scope>
    <source>
        <strain evidence="21 22">ALBI9_A</strain>
    </source>
</reference>
<keyword evidence="7 19" id="KW-0812">Transmembrane</keyword>
<feature type="region of interest" description="Disordered" evidence="18">
    <location>
        <begin position="1286"/>
        <end position="1348"/>
    </location>
</feature>
<feature type="region of interest" description="Disordered" evidence="18">
    <location>
        <begin position="621"/>
        <end position="646"/>
    </location>
</feature>
<evidence type="ECO:0000256" key="9">
    <source>
        <dbReference type="ARBA" id="ARBA00022777"/>
    </source>
</evidence>
<dbReference type="InterPro" id="IPR003689">
    <property type="entry name" value="ZIP"/>
</dbReference>
<feature type="transmembrane region" description="Helical" evidence="19">
    <location>
        <begin position="12"/>
        <end position="32"/>
    </location>
</feature>
<evidence type="ECO:0000256" key="6">
    <source>
        <dbReference type="ARBA" id="ARBA00022679"/>
    </source>
</evidence>
<evidence type="ECO:0000256" key="14">
    <source>
        <dbReference type="ARBA" id="ARBA00023137"/>
    </source>
</evidence>
<evidence type="ECO:0000256" key="11">
    <source>
        <dbReference type="ARBA" id="ARBA00022840"/>
    </source>
</evidence>
<feature type="compositionally biased region" description="Basic and acidic residues" evidence="18">
    <location>
        <begin position="1825"/>
        <end position="1835"/>
    </location>
</feature>
<dbReference type="InterPro" id="IPR000095">
    <property type="entry name" value="CRIB_dom"/>
</dbReference>
<keyword evidence="22" id="KW-1185">Reference proteome</keyword>
<feature type="compositionally biased region" description="Polar residues" evidence="18">
    <location>
        <begin position="1408"/>
        <end position="1417"/>
    </location>
</feature>
<feature type="transmembrane region" description="Helical" evidence="19">
    <location>
        <begin position="291"/>
        <end position="323"/>
    </location>
</feature>
<feature type="compositionally biased region" description="Low complexity" evidence="18">
    <location>
        <begin position="853"/>
        <end position="867"/>
    </location>
</feature>
<feature type="compositionally biased region" description="Polar residues" evidence="18">
    <location>
        <begin position="1483"/>
        <end position="1503"/>
    </location>
</feature>
<dbReference type="SMART" id="SM00285">
    <property type="entry name" value="PBD"/>
    <property type="match status" value="1"/>
</dbReference>
<dbReference type="EnsemblMetazoa" id="AALB005465-RA">
    <property type="protein sequence ID" value="AALB005465-PA"/>
    <property type="gene ID" value="AALB005465"/>
</dbReference>
<evidence type="ECO:0000256" key="12">
    <source>
        <dbReference type="ARBA" id="ARBA00022989"/>
    </source>
</evidence>
<feature type="compositionally biased region" description="Gly residues" evidence="18">
    <location>
        <begin position="790"/>
        <end position="812"/>
    </location>
</feature>
<feature type="compositionally biased region" description="Low complexity" evidence="18">
    <location>
        <begin position="1239"/>
        <end position="1252"/>
    </location>
</feature>
<evidence type="ECO:0000256" key="7">
    <source>
        <dbReference type="ARBA" id="ARBA00022692"/>
    </source>
</evidence>
<feature type="compositionally biased region" description="Low complexity" evidence="18">
    <location>
        <begin position="1970"/>
        <end position="1987"/>
    </location>
</feature>
<evidence type="ECO:0000256" key="8">
    <source>
        <dbReference type="ARBA" id="ARBA00022741"/>
    </source>
</evidence>
<evidence type="ECO:0000256" key="2">
    <source>
        <dbReference type="ARBA" id="ARBA00006939"/>
    </source>
</evidence>
<evidence type="ECO:0000256" key="3">
    <source>
        <dbReference type="ARBA" id="ARBA00011903"/>
    </source>
</evidence>
<feature type="region of interest" description="Disordered" evidence="18">
    <location>
        <begin position="950"/>
        <end position="970"/>
    </location>
</feature>
<feature type="domain" description="CRIB" evidence="20">
    <location>
        <begin position="452"/>
        <end position="466"/>
    </location>
</feature>
<keyword evidence="12 19" id="KW-1133">Transmembrane helix</keyword>
<evidence type="ECO:0000256" key="16">
    <source>
        <dbReference type="ARBA" id="ARBA00042540"/>
    </source>
</evidence>
<evidence type="ECO:0000256" key="4">
    <source>
        <dbReference type="ARBA" id="ARBA00022443"/>
    </source>
</evidence>
<evidence type="ECO:0000256" key="1">
    <source>
        <dbReference type="ARBA" id="ARBA00004651"/>
    </source>
</evidence>
<feature type="region of interest" description="Disordered" evidence="18">
    <location>
        <begin position="1405"/>
        <end position="1449"/>
    </location>
</feature>
<keyword evidence="14" id="KW-0829">Tyrosine-protein kinase</keyword>
<feature type="compositionally biased region" description="Polar residues" evidence="18">
    <location>
        <begin position="762"/>
        <end position="774"/>
    </location>
</feature>
<keyword evidence="8" id="KW-0547">Nucleotide-binding</keyword>
<dbReference type="Proteomes" id="UP000069272">
    <property type="component" value="Chromosome 3L"/>
</dbReference>
<comment type="similarity">
    <text evidence="2">Belongs to the ZIP transporter (TC 2.A.5) family.</text>
</comment>
<evidence type="ECO:0000256" key="18">
    <source>
        <dbReference type="SAM" id="MobiDB-lite"/>
    </source>
</evidence>
<feature type="compositionally biased region" description="Pro residues" evidence="18">
    <location>
        <begin position="2009"/>
        <end position="2021"/>
    </location>
</feature>
<dbReference type="VEuPathDB" id="VectorBase:AALB005465"/>
<feature type="region of interest" description="Disordered" evidence="18">
    <location>
        <begin position="702"/>
        <end position="736"/>
    </location>
</feature>
<keyword evidence="6" id="KW-0808">Transferase</keyword>
<proteinExistence type="inferred from homology"/>
<evidence type="ECO:0000256" key="5">
    <source>
        <dbReference type="ARBA" id="ARBA00022475"/>
    </source>
</evidence>
<dbReference type="PROSITE" id="PS50108">
    <property type="entry name" value="CRIB"/>
    <property type="match status" value="1"/>
</dbReference>
<evidence type="ECO:0000256" key="10">
    <source>
        <dbReference type="ARBA" id="ARBA00022833"/>
    </source>
</evidence>
<feature type="region of interest" description="Disordered" evidence="18">
    <location>
        <begin position="1767"/>
        <end position="1791"/>
    </location>
</feature>
<feature type="compositionally biased region" description="Low complexity" evidence="18">
    <location>
        <begin position="1711"/>
        <end position="1720"/>
    </location>
</feature>
<feature type="transmembrane region" description="Helical" evidence="19">
    <location>
        <begin position="79"/>
        <end position="97"/>
    </location>
</feature>
<dbReference type="STRING" id="7167.A0A182FG23"/>
<evidence type="ECO:0000313" key="22">
    <source>
        <dbReference type="Proteomes" id="UP000069272"/>
    </source>
</evidence>
<evidence type="ECO:0000256" key="15">
    <source>
        <dbReference type="ARBA" id="ARBA00040593"/>
    </source>
</evidence>
<feature type="compositionally biased region" description="Basic and acidic residues" evidence="18">
    <location>
        <begin position="632"/>
        <end position="646"/>
    </location>
</feature>
<feature type="region of interest" description="Disordered" evidence="18">
    <location>
        <begin position="1483"/>
        <end position="1517"/>
    </location>
</feature>
<dbReference type="GO" id="GO:0004715">
    <property type="term" value="F:non-membrane spanning protein tyrosine kinase activity"/>
    <property type="evidence" value="ECO:0007669"/>
    <property type="project" value="UniProtKB-EC"/>
</dbReference>
<feature type="region of interest" description="Disordered" evidence="18">
    <location>
        <begin position="1041"/>
        <end position="1123"/>
    </location>
</feature>
<feature type="compositionally biased region" description="Basic and acidic residues" evidence="18">
    <location>
        <begin position="1299"/>
        <end position="1313"/>
    </location>
</feature>